<dbReference type="AlphaFoldDB" id="A0A9W6JYN9"/>
<dbReference type="SUPFAM" id="SSF53474">
    <property type="entry name" value="alpha/beta-Hydrolases"/>
    <property type="match status" value="1"/>
</dbReference>
<dbReference type="PANTHER" id="PTHR43194:SF2">
    <property type="entry name" value="PEROXISOMAL MEMBRANE PROTEIN LPX1"/>
    <property type="match status" value="1"/>
</dbReference>
<dbReference type="InterPro" id="IPR050228">
    <property type="entry name" value="Carboxylesterase_BioH"/>
</dbReference>
<dbReference type="EMBL" id="BSFM01000011">
    <property type="protein sequence ID" value="GLK83813.1"/>
    <property type="molecule type" value="Genomic_DNA"/>
</dbReference>
<feature type="domain" description="AB hydrolase-1" evidence="1">
    <location>
        <begin position="25"/>
        <end position="252"/>
    </location>
</feature>
<comment type="caution">
    <text evidence="2">The sequence shown here is derived from an EMBL/GenBank/DDBJ whole genome shotgun (WGS) entry which is preliminary data.</text>
</comment>
<dbReference type="InterPro" id="IPR029058">
    <property type="entry name" value="AB_hydrolase_fold"/>
</dbReference>
<accession>A0A9W6JYN9</accession>
<gene>
    <name evidence="2" type="ORF">GCM10017653_18830</name>
</gene>
<protein>
    <submittedName>
        <fullName evidence="2">Alpha/beta hydrolase</fullName>
    </submittedName>
</protein>
<dbReference type="InterPro" id="IPR000073">
    <property type="entry name" value="AB_hydrolase_1"/>
</dbReference>
<reference evidence="2" key="1">
    <citation type="journal article" date="2014" name="Int. J. Syst. Evol. Microbiol.">
        <title>Complete genome sequence of Corynebacterium casei LMG S-19264T (=DSM 44701T), isolated from a smear-ripened cheese.</title>
        <authorList>
            <consortium name="US DOE Joint Genome Institute (JGI-PGF)"/>
            <person name="Walter F."/>
            <person name="Albersmeier A."/>
            <person name="Kalinowski J."/>
            <person name="Ruckert C."/>
        </authorList>
    </citation>
    <scope>NUCLEOTIDE SEQUENCE</scope>
    <source>
        <strain evidence="2">VKM B-2789</strain>
    </source>
</reference>
<proteinExistence type="predicted"/>
<keyword evidence="2" id="KW-0378">Hydrolase</keyword>
<dbReference type="Gene3D" id="3.40.50.1820">
    <property type="entry name" value="alpha/beta hydrolase"/>
    <property type="match status" value="1"/>
</dbReference>
<dbReference type="Pfam" id="PF00561">
    <property type="entry name" value="Abhydrolase_1"/>
    <property type="match status" value="1"/>
</dbReference>
<name>A0A9W6JYN9_9HYPH</name>
<keyword evidence="3" id="KW-1185">Reference proteome</keyword>
<dbReference type="RefSeq" id="WP_213364017.1">
    <property type="nucleotide sequence ID" value="NZ_BSFM01000011.1"/>
</dbReference>
<dbReference type="PRINTS" id="PR00111">
    <property type="entry name" value="ABHYDROLASE"/>
</dbReference>
<evidence type="ECO:0000313" key="3">
    <source>
        <dbReference type="Proteomes" id="UP001143330"/>
    </source>
</evidence>
<dbReference type="PANTHER" id="PTHR43194">
    <property type="entry name" value="HYDROLASE ALPHA/BETA FOLD FAMILY"/>
    <property type="match status" value="1"/>
</dbReference>
<evidence type="ECO:0000259" key="1">
    <source>
        <dbReference type="Pfam" id="PF00561"/>
    </source>
</evidence>
<reference evidence="2" key="2">
    <citation type="submission" date="2023-01" db="EMBL/GenBank/DDBJ databases">
        <authorList>
            <person name="Sun Q."/>
            <person name="Evtushenko L."/>
        </authorList>
    </citation>
    <scope>NUCLEOTIDE SEQUENCE</scope>
    <source>
        <strain evidence="2">VKM B-2789</strain>
    </source>
</reference>
<evidence type="ECO:0000313" key="2">
    <source>
        <dbReference type="EMBL" id="GLK83813.1"/>
    </source>
</evidence>
<dbReference type="Proteomes" id="UP001143330">
    <property type="component" value="Unassembled WGS sequence"/>
</dbReference>
<dbReference type="GO" id="GO:0016787">
    <property type="term" value="F:hydrolase activity"/>
    <property type="evidence" value="ECO:0007669"/>
    <property type="project" value="UniProtKB-KW"/>
</dbReference>
<sequence length="283" mass="30880">MGTPSLHRRHTPDGTAYLRQGQGEPIVFVHGVGLNAEIWAPQFADLAVDHDVVAFDMLNHGGSARTSGPADTLALHIRQFDALLDHLGLESAHVVGHSMGALVSMSFAAAHPMRVRSLVALNAVWCRTPEQSEAVIRRADEIAAVGLADSFDIAIGRWFGSPVPEELAEAERTVRRHLSTVDAAGYGRSYALFARSDRALVETMPRLAPPALFMTGELDPNSTPAMSEAMAREAPHGEAQILPGERHMMAFVSPQRINERLRDFWVRTRDAHRRQALASGESC</sequence>
<organism evidence="2 3">
    <name type="scientific">Ancylobacter defluvii</name>
    <dbReference type="NCBI Taxonomy" id="1282440"/>
    <lineage>
        <taxon>Bacteria</taxon>
        <taxon>Pseudomonadati</taxon>
        <taxon>Pseudomonadota</taxon>
        <taxon>Alphaproteobacteria</taxon>
        <taxon>Hyphomicrobiales</taxon>
        <taxon>Xanthobacteraceae</taxon>
        <taxon>Ancylobacter</taxon>
    </lineage>
</organism>